<comment type="similarity">
    <text evidence="3">Belongs to the VPS53 family.</text>
</comment>
<evidence type="ECO:0000256" key="4">
    <source>
        <dbReference type="ARBA" id="ARBA00014103"/>
    </source>
</evidence>
<dbReference type="Pfam" id="PF04100">
    <property type="entry name" value="Vps53_N"/>
    <property type="match status" value="2"/>
</dbReference>
<evidence type="ECO:0000313" key="11">
    <source>
        <dbReference type="EMBL" id="TPP59754.1"/>
    </source>
</evidence>
<comment type="subcellular location">
    <subcellularLocation>
        <location evidence="2">Endosome membrane</location>
        <topology evidence="2">Peripheral membrane protein</topology>
    </subcellularLocation>
    <subcellularLocation>
        <location evidence="1">Golgi apparatus</location>
        <location evidence="1">trans-Golgi network membrane</location>
        <topology evidence="1">Peripheral membrane protein</topology>
    </subcellularLocation>
</comment>
<keyword evidence="7" id="KW-0472">Membrane</keyword>
<dbReference type="EMBL" id="SUNJ01010287">
    <property type="protein sequence ID" value="TPP59754.1"/>
    <property type="molecule type" value="Genomic_DNA"/>
</dbReference>
<dbReference type="InterPro" id="IPR007234">
    <property type="entry name" value="Vps53_N"/>
</dbReference>
<evidence type="ECO:0000256" key="8">
    <source>
        <dbReference type="SAM" id="MobiDB-lite"/>
    </source>
</evidence>
<dbReference type="GO" id="GO:0000938">
    <property type="term" value="C:GARP complex"/>
    <property type="evidence" value="ECO:0007669"/>
    <property type="project" value="InterPro"/>
</dbReference>
<feature type="domain" description="Vps53 N-terminal" evidence="9">
    <location>
        <begin position="3"/>
        <end position="67"/>
    </location>
</feature>
<evidence type="ECO:0000256" key="6">
    <source>
        <dbReference type="ARBA" id="ARBA00023034"/>
    </source>
</evidence>
<sequence>MQMIQSLFARIRDVQDRATRSEEMVHEITKDIQQLDQAKRNLTVSITTLNNLIIIVNALDRLNAVLHIDKETGSHEEVSKGSKLTTTNASRDAFNPFVDNGPDIKKISLQGNADTEEQLTLSLMTEVSDLLAQAQRLMQPMMAAYGSVPSVSGLSRELDTIHSVLANRLIKELKTLLTRSRNITDQAPVIQAACQLMELLPQSLQVKSQLLDWFILRQLGEYKELFEPSQTAAWLDKIDHRYAWLRTNLPPLERKLQVLFPTEWHVSERLVMEFCRITKTDLEVVMKRRQAEMTHNLLIFGLQRTLAFEASLNKIYGNFNLSEHDPKEIVESKTLPVSKLAQSLNPFDDDGDEATETSPARTNEVRLSEGGHKLLTTKLESNEGDEETKQWHKQPFDGIISSCFDAQFDLYLNHVEKALREQLHTRFIGDFTVNKSSVADREFGDVFKDDSSSTITTGSADPGENTLSSATELFLLYRQVVKQTLQLNRGRGLLGLVHLLRQYLSEYNVLILLSQIPGLSVGAPNAPSGSGGTSFFAPEVAAKMAAFGLSGLSALGISRTQAMSGGSDMGRSQSLSNLPSSEQSGMNASQFFANLMKDDSQLARLSREDIQKVCIVLVTAAYCLKTVEELEKRLKMEVRPPSLAGEISFSAEIDGFAACRSACVHRLVSDLENAVEPHLVSMARVPWNNLVQVGDQSIFVTEIVKHLRTQVPLIRDTLFSVRATFTQICIKFAGSLITRFIASLYRCKPVNTFGAEQLLLDTQSLKSALIHMPVFGAKFSQTPPRSFTNLIHEGMGRAERIIKAVMLPVGSTSASAQPNAIEPGFASSTSFIMGPVDSQAAEVFLASYKQLLPDASPTDLQKVLEMKGMKYGEIQLIVDIFRGQLDPKSNDQGQRC</sequence>
<feature type="domain" description="Vps53 N-terminal" evidence="9">
    <location>
        <begin position="134"/>
        <end position="425"/>
    </location>
</feature>
<evidence type="ECO:0000256" key="2">
    <source>
        <dbReference type="ARBA" id="ARBA00004481"/>
    </source>
</evidence>
<dbReference type="GO" id="GO:0042147">
    <property type="term" value="P:retrograde transport, endosome to Golgi"/>
    <property type="evidence" value="ECO:0007669"/>
    <property type="project" value="InterPro"/>
</dbReference>
<protein>
    <recommendedName>
        <fullName evidence="4">Vacuolar protein sorting-associated protein 53 homolog</fullName>
    </recommendedName>
</protein>
<evidence type="ECO:0000256" key="1">
    <source>
        <dbReference type="ARBA" id="ARBA00004150"/>
    </source>
</evidence>
<evidence type="ECO:0000256" key="7">
    <source>
        <dbReference type="ARBA" id="ARBA00023136"/>
    </source>
</evidence>
<reference evidence="11 12" key="1">
    <citation type="submission" date="2019-04" db="EMBL/GenBank/DDBJ databases">
        <title>Annotation for the trematode Fasciola gigantica.</title>
        <authorList>
            <person name="Choi Y.-J."/>
        </authorList>
    </citation>
    <scope>NUCLEOTIDE SEQUENCE [LARGE SCALE GENOMIC DNA]</scope>
    <source>
        <strain evidence="11">Uganda_cow_1</strain>
    </source>
</reference>
<dbReference type="PANTHER" id="PTHR12820:SF0">
    <property type="entry name" value="VACUOLAR PROTEIN SORTING-ASSOCIATED PROTEIN 53 HOMOLOG"/>
    <property type="match status" value="1"/>
</dbReference>
<proteinExistence type="inferred from homology"/>
<dbReference type="GO" id="GO:0010008">
    <property type="term" value="C:endosome membrane"/>
    <property type="evidence" value="ECO:0007669"/>
    <property type="project" value="UniProtKB-SubCell"/>
</dbReference>
<keyword evidence="12" id="KW-1185">Reference proteome</keyword>
<dbReference type="Proteomes" id="UP000316759">
    <property type="component" value="Unassembled WGS sequence"/>
</dbReference>
<dbReference type="InterPro" id="IPR031745">
    <property type="entry name" value="Vps53_C"/>
</dbReference>
<dbReference type="PANTHER" id="PTHR12820">
    <property type="entry name" value="VACUOLAR SORTING PROTEIN 53"/>
    <property type="match status" value="1"/>
</dbReference>
<feature type="region of interest" description="Disordered" evidence="8">
    <location>
        <begin position="344"/>
        <end position="366"/>
    </location>
</feature>
<dbReference type="STRING" id="46835.A0A504YF52"/>
<keyword evidence="6" id="KW-0333">Golgi apparatus</keyword>
<dbReference type="AlphaFoldDB" id="A0A504YF52"/>
<evidence type="ECO:0000256" key="5">
    <source>
        <dbReference type="ARBA" id="ARBA00022753"/>
    </source>
</evidence>
<evidence type="ECO:0000256" key="3">
    <source>
        <dbReference type="ARBA" id="ARBA00008628"/>
    </source>
</evidence>
<organism evidence="11 12">
    <name type="scientific">Fasciola gigantica</name>
    <name type="common">Giant liver fluke</name>
    <dbReference type="NCBI Taxonomy" id="46835"/>
    <lineage>
        <taxon>Eukaryota</taxon>
        <taxon>Metazoa</taxon>
        <taxon>Spiralia</taxon>
        <taxon>Lophotrochozoa</taxon>
        <taxon>Platyhelminthes</taxon>
        <taxon>Trematoda</taxon>
        <taxon>Digenea</taxon>
        <taxon>Plagiorchiida</taxon>
        <taxon>Echinostomata</taxon>
        <taxon>Echinostomatoidea</taxon>
        <taxon>Fasciolidae</taxon>
        <taxon>Fasciola</taxon>
    </lineage>
</organism>
<dbReference type="InterPro" id="IPR039766">
    <property type="entry name" value="Vps53"/>
</dbReference>
<dbReference type="OrthoDB" id="10261632at2759"/>
<name>A0A504YF52_FASGI</name>
<keyword evidence="5" id="KW-0967">Endosome</keyword>
<feature type="domain" description="Vps53 C-terminal" evidence="10">
    <location>
        <begin position="756"/>
        <end position="812"/>
    </location>
</feature>
<dbReference type="Pfam" id="PF16854">
    <property type="entry name" value="VPS53_C"/>
    <property type="match status" value="1"/>
</dbReference>
<dbReference type="GO" id="GO:0005829">
    <property type="term" value="C:cytosol"/>
    <property type="evidence" value="ECO:0007669"/>
    <property type="project" value="GOC"/>
</dbReference>
<evidence type="ECO:0000313" key="12">
    <source>
        <dbReference type="Proteomes" id="UP000316759"/>
    </source>
</evidence>
<comment type="caution">
    <text evidence="11">The sequence shown here is derived from an EMBL/GenBank/DDBJ whole genome shotgun (WGS) entry which is preliminary data.</text>
</comment>
<evidence type="ECO:0000259" key="9">
    <source>
        <dbReference type="Pfam" id="PF04100"/>
    </source>
</evidence>
<evidence type="ECO:0000259" key="10">
    <source>
        <dbReference type="Pfam" id="PF16854"/>
    </source>
</evidence>
<gene>
    <name evidence="11" type="ORF">FGIG_06823</name>
</gene>
<accession>A0A504YF52</accession>